<feature type="transmembrane region" description="Helical" evidence="6">
    <location>
        <begin position="269"/>
        <end position="296"/>
    </location>
</feature>
<dbReference type="GO" id="GO:0032153">
    <property type="term" value="C:cell division site"/>
    <property type="evidence" value="ECO:0007669"/>
    <property type="project" value="TreeGrafter"/>
</dbReference>
<dbReference type="Pfam" id="PF01098">
    <property type="entry name" value="FTSW_RODA_SPOVE"/>
    <property type="match status" value="1"/>
</dbReference>
<dbReference type="NCBIfam" id="NF037961">
    <property type="entry name" value="RodA_shape"/>
    <property type="match status" value="1"/>
</dbReference>
<feature type="transmembrane region" description="Helical" evidence="6">
    <location>
        <begin position="236"/>
        <end position="257"/>
    </location>
</feature>
<keyword evidence="4 6" id="KW-1133">Transmembrane helix</keyword>
<evidence type="ECO:0000256" key="6">
    <source>
        <dbReference type="SAM" id="Phobius"/>
    </source>
</evidence>
<dbReference type="EMBL" id="UINC01001471">
    <property type="protein sequence ID" value="SUZ81505.1"/>
    <property type="molecule type" value="Genomic_DNA"/>
</dbReference>
<dbReference type="PANTHER" id="PTHR30474">
    <property type="entry name" value="CELL CYCLE PROTEIN"/>
    <property type="match status" value="1"/>
</dbReference>
<dbReference type="PROSITE" id="PS00428">
    <property type="entry name" value="FTSW_RODA_SPOVE"/>
    <property type="match status" value="1"/>
</dbReference>
<dbReference type="GO" id="GO:0005886">
    <property type="term" value="C:plasma membrane"/>
    <property type="evidence" value="ECO:0007669"/>
    <property type="project" value="TreeGrafter"/>
</dbReference>
<feature type="transmembrane region" description="Helical" evidence="6">
    <location>
        <begin position="142"/>
        <end position="162"/>
    </location>
</feature>
<evidence type="ECO:0000256" key="4">
    <source>
        <dbReference type="ARBA" id="ARBA00022989"/>
    </source>
</evidence>
<evidence type="ECO:0000256" key="5">
    <source>
        <dbReference type="ARBA" id="ARBA00023136"/>
    </source>
</evidence>
<keyword evidence="2 6" id="KW-0812">Transmembrane</keyword>
<accession>A0A381QQ81</accession>
<feature type="transmembrane region" description="Helical" evidence="6">
    <location>
        <begin position="56"/>
        <end position="89"/>
    </location>
</feature>
<dbReference type="GO" id="GO:0008360">
    <property type="term" value="P:regulation of cell shape"/>
    <property type="evidence" value="ECO:0007669"/>
    <property type="project" value="UniProtKB-KW"/>
</dbReference>
<evidence type="ECO:0000256" key="1">
    <source>
        <dbReference type="ARBA" id="ARBA00004141"/>
    </source>
</evidence>
<feature type="transmembrane region" description="Helical" evidence="6">
    <location>
        <begin position="120"/>
        <end position="135"/>
    </location>
</feature>
<dbReference type="AlphaFoldDB" id="A0A381QQ81"/>
<evidence type="ECO:0000313" key="7">
    <source>
        <dbReference type="EMBL" id="SUZ81505.1"/>
    </source>
</evidence>
<organism evidence="7">
    <name type="scientific">marine metagenome</name>
    <dbReference type="NCBI Taxonomy" id="408172"/>
    <lineage>
        <taxon>unclassified sequences</taxon>
        <taxon>metagenomes</taxon>
        <taxon>ecological metagenomes</taxon>
    </lineage>
</organism>
<evidence type="ECO:0000256" key="2">
    <source>
        <dbReference type="ARBA" id="ARBA00022692"/>
    </source>
</evidence>
<dbReference type="InterPro" id="IPR001182">
    <property type="entry name" value="FtsW/RodA"/>
</dbReference>
<dbReference type="GO" id="GO:0015648">
    <property type="term" value="F:lipid-linked peptidoglycan transporter activity"/>
    <property type="evidence" value="ECO:0007669"/>
    <property type="project" value="TreeGrafter"/>
</dbReference>
<sequence length="333" mass="37130">MIAIFFVGVEVSGSKSWFSVFGFRFQPSEFSKFSTALLLAKIFDSYNLNLKSLKNLMYVSIVIVLPSLLILIQGDFGTALVFSSFFLVFFREGMSLHLVLFIVGVVVIFLLGLIFDPNTLYIVFSVCFLIAIGLSKKNPRNFVNLFVIYVFTMIVINGQGVILNDVLKPYQKNRIESLINPGVDPLGAGWNITQSKIAIGSGGFFGKGFLNGTQTRLDFVPEQSTDFIFSVIGEEFGFVGSLFLIFLYSLLLIRIVQLAENQKDIFARVFGYSIFSVLTFHYMINIAMTLGMFPVIGIPLPFISYGGSSLLSFCLLLFVFMKLNSVQASLLSR</sequence>
<feature type="transmembrane region" description="Helical" evidence="6">
    <location>
        <begin position="302"/>
        <end position="323"/>
    </location>
</feature>
<dbReference type="GO" id="GO:0051301">
    <property type="term" value="P:cell division"/>
    <property type="evidence" value="ECO:0007669"/>
    <property type="project" value="InterPro"/>
</dbReference>
<gene>
    <name evidence="7" type="ORF">METZ01_LOCUS34359</name>
</gene>
<keyword evidence="3" id="KW-0133">Cell shape</keyword>
<evidence type="ECO:0000256" key="3">
    <source>
        <dbReference type="ARBA" id="ARBA00022960"/>
    </source>
</evidence>
<name>A0A381QQ81_9ZZZZ</name>
<proteinExistence type="predicted"/>
<feature type="transmembrane region" description="Helical" evidence="6">
    <location>
        <begin position="96"/>
        <end position="114"/>
    </location>
</feature>
<evidence type="ECO:0008006" key="8">
    <source>
        <dbReference type="Google" id="ProtNLM"/>
    </source>
</evidence>
<dbReference type="PANTHER" id="PTHR30474:SF1">
    <property type="entry name" value="PEPTIDOGLYCAN GLYCOSYLTRANSFERASE MRDB"/>
    <property type="match status" value="1"/>
</dbReference>
<comment type="subcellular location">
    <subcellularLocation>
        <location evidence="1">Membrane</location>
        <topology evidence="1">Multi-pass membrane protein</topology>
    </subcellularLocation>
</comment>
<keyword evidence="5 6" id="KW-0472">Membrane</keyword>
<protein>
    <recommendedName>
        <fullName evidence="8">Rod shape-determining protein RodA</fullName>
    </recommendedName>
</protein>
<reference evidence="7" key="1">
    <citation type="submission" date="2018-05" db="EMBL/GenBank/DDBJ databases">
        <authorList>
            <person name="Lanie J.A."/>
            <person name="Ng W.-L."/>
            <person name="Kazmierczak K.M."/>
            <person name="Andrzejewski T.M."/>
            <person name="Davidsen T.M."/>
            <person name="Wayne K.J."/>
            <person name="Tettelin H."/>
            <person name="Glass J.I."/>
            <person name="Rusch D."/>
            <person name="Podicherti R."/>
            <person name="Tsui H.-C.T."/>
            <person name="Winkler M.E."/>
        </authorList>
    </citation>
    <scope>NUCLEOTIDE SEQUENCE</scope>
</reference>
<dbReference type="InterPro" id="IPR018365">
    <property type="entry name" value="Cell_cycle_FtsW-rel_CS"/>
</dbReference>